<dbReference type="InterPro" id="IPR038576">
    <property type="entry name" value="Methyltransf_Zn-bd_dom_put_sf"/>
</dbReference>
<evidence type="ECO:0000259" key="2">
    <source>
        <dbReference type="Pfam" id="PF08484"/>
    </source>
</evidence>
<dbReference type="Gene3D" id="6.20.50.110">
    <property type="entry name" value="Methyltransferase, zinc-binding domain"/>
    <property type="match status" value="1"/>
</dbReference>
<name>A0A381U687_9ZZZZ</name>
<evidence type="ECO:0008006" key="4">
    <source>
        <dbReference type="Google" id="ProtNLM"/>
    </source>
</evidence>
<dbReference type="InterPro" id="IPR052356">
    <property type="entry name" value="Thiol_S-MT"/>
</dbReference>
<dbReference type="Gene3D" id="3.40.50.150">
    <property type="entry name" value="Vaccinia Virus protein VP39"/>
    <property type="match status" value="1"/>
</dbReference>
<proteinExistence type="predicted"/>
<protein>
    <recommendedName>
        <fullName evidence="4">C-methyltransferase domain-containing protein</fullName>
    </recommendedName>
</protein>
<dbReference type="PANTHER" id="PTHR45036">
    <property type="entry name" value="METHYLTRANSFERASE LIKE 7B"/>
    <property type="match status" value="1"/>
</dbReference>
<evidence type="ECO:0000259" key="1">
    <source>
        <dbReference type="Pfam" id="PF08421"/>
    </source>
</evidence>
<dbReference type="AlphaFoldDB" id="A0A381U687"/>
<gene>
    <name evidence="3" type="ORF">METZ01_LOCUS75932</name>
</gene>
<dbReference type="PANTHER" id="PTHR45036:SF1">
    <property type="entry name" value="METHYLTRANSFERASE LIKE 7A"/>
    <property type="match status" value="1"/>
</dbReference>
<dbReference type="InterPro" id="IPR029063">
    <property type="entry name" value="SAM-dependent_MTases_sf"/>
</dbReference>
<evidence type="ECO:0000313" key="3">
    <source>
        <dbReference type="EMBL" id="SVA23078.1"/>
    </source>
</evidence>
<dbReference type="SUPFAM" id="SSF53335">
    <property type="entry name" value="S-adenosyl-L-methionine-dependent methyltransferases"/>
    <property type="match status" value="1"/>
</dbReference>
<dbReference type="Pfam" id="PF08484">
    <property type="entry name" value="Methyltransf_14"/>
    <property type="match status" value="1"/>
</dbReference>
<dbReference type="Pfam" id="PF13489">
    <property type="entry name" value="Methyltransf_23"/>
    <property type="match status" value="1"/>
</dbReference>
<dbReference type="Pfam" id="PF08421">
    <property type="entry name" value="Methyltransf_13"/>
    <property type="match status" value="1"/>
</dbReference>
<dbReference type="Gene3D" id="6.10.250.3100">
    <property type="match status" value="1"/>
</dbReference>
<feature type="domain" description="C-methyltransferase" evidence="2">
    <location>
        <begin position="235"/>
        <end position="394"/>
    </location>
</feature>
<reference evidence="3" key="1">
    <citation type="submission" date="2018-05" db="EMBL/GenBank/DDBJ databases">
        <authorList>
            <person name="Lanie J.A."/>
            <person name="Ng W.-L."/>
            <person name="Kazmierczak K.M."/>
            <person name="Andrzejewski T.M."/>
            <person name="Davidsen T.M."/>
            <person name="Wayne K.J."/>
            <person name="Tettelin H."/>
            <person name="Glass J.I."/>
            <person name="Rusch D."/>
            <person name="Podicherti R."/>
            <person name="Tsui H.-C.T."/>
            <person name="Winkler M.E."/>
        </authorList>
    </citation>
    <scope>NUCLEOTIDE SEQUENCE</scope>
</reference>
<dbReference type="InterPro" id="IPR013630">
    <property type="entry name" value="Methyltransf_Zn-bd_dom_put"/>
</dbReference>
<feature type="domain" description="Methyltransferase putative zinc binding" evidence="1">
    <location>
        <begin position="3"/>
        <end position="55"/>
    </location>
</feature>
<organism evidence="3">
    <name type="scientific">marine metagenome</name>
    <dbReference type="NCBI Taxonomy" id="408172"/>
    <lineage>
        <taxon>unclassified sequences</taxon>
        <taxon>metagenomes</taxon>
        <taxon>ecological metagenomes</taxon>
    </lineage>
</organism>
<dbReference type="EMBL" id="UINC01005712">
    <property type="protein sequence ID" value="SVA23078.1"/>
    <property type="molecule type" value="Genomic_DNA"/>
</dbReference>
<dbReference type="InterPro" id="IPR013691">
    <property type="entry name" value="MeTrfase_14"/>
</dbReference>
<dbReference type="Gene3D" id="3.40.50.720">
    <property type="entry name" value="NAD(P)-binding Rossmann-like Domain"/>
    <property type="match status" value="1"/>
</dbReference>
<accession>A0A381U687</accession>
<feature type="non-terminal residue" evidence="3">
    <location>
        <position position="1"/>
    </location>
</feature>
<sequence length="399" mass="43538">VETVFVDLGSSPPSNAYLTADRLSGPEVWYPLRVLVCESCWLVQTEDFTAAAELFDAEYAYFSGFSSGWLEHCDRYAEAMVNRFDLDEESRVVEVASNDGTLLQHFGDRGVQCLGIEPTAGTASAARRLGLEVIEEFLTGELADRLVGDGLRADLLVANNVVAHVPDIDDFVAACRCVLAPAGVATFEFAHLVRLVEEAQFDTIYHEHFSYLSLTAFQSIATGAGLEIFDVEELPTHGGSLRVFVQVAATGIQAVSPAVSEMLVSEAATGVTSSPFYAGFQKRADDIKDGFVRFLLDARRDGHSVMGYGAAAKGNTLLNYAGIRPDLLRSVVDRNPAKQGRFLPGSRVPIVEEAELTAIRPDHVLILPWNLRDEVVDQLSYVREWGATFVTAVPELAVW</sequence>